<evidence type="ECO:0000256" key="1">
    <source>
        <dbReference type="ARBA" id="ARBA00022670"/>
    </source>
</evidence>
<keyword evidence="2" id="KW-0378">Hydrolase</keyword>
<dbReference type="PANTHER" id="PTHR24252">
    <property type="entry name" value="ACROSIN-RELATED"/>
    <property type="match status" value="1"/>
</dbReference>
<dbReference type="SUPFAM" id="SSF56487">
    <property type="entry name" value="SRCR-like"/>
    <property type="match status" value="1"/>
</dbReference>
<organism evidence="8 9">
    <name type="scientific">Cephus cinctus</name>
    <name type="common">Wheat stem sawfly</name>
    <dbReference type="NCBI Taxonomy" id="211228"/>
    <lineage>
        <taxon>Eukaryota</taxon>
        <taxon>Metazoa</taxon>
        <taxon>Ecdysozoa</taxon>
        <taxon>Arthropoda</taxon>
        <taxon>Hexapoda</taxon>
        <taxon>Insecta</taxon>
        <taxon>Pterygota</taxon>
        <taxon>Neoptera</taxon>
        <taxon>Endopterygota</taxon>
        <taxon>Hymenoptera</taxon>
        <taxon>Cephoidea</taxon>
        <taxon>Cephidae</taxon>
        <taxon>Cephus</taxon>
    </lineage>
</organism>
<dbReference type="InterPro" id="IPR009003">
    <property type="entry name" value="Peptidase_S1_PA"/>
</dbReference>
<dbReference type="SUPFAM" id="SSF57424">
    <property type="entry name" value="LDL receptor-like module"/>
    <property type="match status" value="2"/>
</dbReference>
<protein>
    <submittedName>
        <fullName evidence="9">Atrial natriuretic peptide-converting enzyme</fullName>
    </submittedName>
</protein>
<sequence>CINGFECDSTRCIPVDWRCDGHVDCADQSDEIGCGECESSQTASPNGKKGKKNVNKNSLTKPTLHCGERRCMSSSHVCDGVMDCPWGQDERNCLKLSERNGDIGRGSLEVYHAEKGKFLPACITHWESTLAHTVCSLLGYRIADSSSLWTRASNGTVVESQVETSQQWRLAQKSQINLLKEFQECEDPTEHSTVELTCSEYSCGRRRHVYGNLRAQPRIVGGIEAAPGDWPFLAALLGGPEEIFYCAGV</sequence>
<dbReference type="SMART" id="SM00192">
    <property type="entry name" value="LDLa"/>
    <property type="match status" value="2"/>
</dbReference>
<feature type="disulfide bond" evidence="5">
    <location>
        <begin position="19"/>
        <end position="34"/>
    </location>
</feature>
<dbReference type="CDD" id="cd00112">
    <property type="entry name" value="LDLa"/>
    <property type="match status" value="2"/>
</dbReference>
<feature type="disulfide bond" evidence="5">
    <location>
        <begin position="7"/>
        <end position="25"/>
    </location>
</feature>
<dbReference type="GeneID" id="107271644"/>
<dbReference type="PANTHER" id="PTHR24252:SF7">
    <property type="entry name" value="HYALIN"/>
    <property type="match status" value="1"/>
</dbReference>
<keyword evidence="8" id="KW-1185">Reference proteome</keyword>
<evidence type="ECO:0000259" key="7">
    <source>
        <dbReference type="PROSITE" id="PS50287"/>
    </source>
</evidence>
<dbReference type="GO" id="GO:0016020">
    <property type="term" value="C:membrane"/>
    <property type="evidence" value="ECO:0007669"/>
    <property type="project" value="InterPro"/>
</dbReference>
<dbReference type="Pfam" id="PF00057">
    <property type="entry name" value="Ldl_recept_a"/>
    <property type="match status" value="2"/>
</dbReference>
<dbReference type="InterPro" id="IPR001190">
    <property type="entry name" value="SRCR"/>
</dbReference>
<feature type="non-terminal residue" evidence="9">
    <location>
        <position position="249"/>
    </location>
</feature>
<feature type="disulfide bond" evidence="5">
    <location>
        <begin position="78"/>
        <end position="93"/>
    </location>
</feature>
<dbReference type="KEGG" id="ccin:107271644"/>
<dbReference type="Pfam" id="PF15494">
    <property type="entry name" value="SRCR_2"/>
    <property type="match status" value="1"/>
</dbReference>
<dbReference type="PRINTS" id="PR00261">
    <property type="entry name" value="LDLRECEPTOR"/>
</dbReference>
<proteinExistence type="predicted"/>
<keyword evidence="1" id="KW-0645">Protease</keyword>
<reference evidence="9" key="1">
    <citation type="submission" date="2025-08" db="UniProtKB">
        <authorList>
            <consortium name="RefSeq"/>
        </authorList>
    </citation>
    <scope>IDENTIFICATION</scope>
</reference>
<name>A0AAJ7C7L7_CEPCN</name>
<dbReference type="AlphaFoldDB" id="A0AAJ7C7L7"/>
<feature type="domain" description="SRCR" evidence="7">
    <location>
        <begin position="94"/>
        <end position="199"/>
    </location>
</feature>
<evidence type="ECO:0000256" key="4">
    <source>
        <dbReference type="ARBA" id="ARBA00023157"/>
    </source>
</evidence>
<dbReference type="PROSITE" id="PS50287">
    <property type="entry name" value="SRCR_2"/>
    <property type="match status" value="1"/>
</dbReference>
<dbReference type="RefSeq" id="XP_015603349.1">
    <property type="nucleotide sequence ID" value="XM_015747863.1"/>
</dbReference>
<evidence type="ECO:0000256" key="2">
    <source>
        <dbReference type="ARBA" id="ARBA00022801"/>
    </source>
</evidence>
<dbReference type="InterPro" id="IPR002172">
    <property type="entry name" value="LDrepeatLR_classA_rpt"/>
</dbReference>
<dbReference type="InterPro" id="IPR036055">
    <property type="entry name" value="LDL_receptor-like_sf"/>
</dbReference>
<keyword evidence="3" id="KW-0720">Serine protease</keyword>
<evidence type="ECO:0000256" key="5">
    <source>
        <dbReference type="PROSITE-ProRule" id="PRU00124"/>
    </source>
</evidence>
<dbReference type="GO" id="GO:0006508">
    <property type="term" value="P:proteolysis"/>
    <property type="evidence" value="ECO:0007669"/>
    <property type="project" value="UniProtKB-KW"/>
</dbReference>
<dbReference type="SMART" id="SM00202">
    <property type="entry name" value="SR"/>
    <property type="match status" value="1"/>
</dbReference>
<accession>A0AAJ7C7L7</accession>
<dbReference type="Proteomes" id="UP000694920">
    <property type="component" value="Unplaced"/>
</dbReference>
<feature type="non-terminal residue" evidence="9">
    <location>
        <position position="1"/>
    </location>
</feature>
<evidence type="ECO:0000256" key="3">
    <source>
        <dbReference type="ARBA" id="ARBA00022825"/>
    </source>
</evidence>
<evidence type="ECO:0000313" key="9">
    <source>
        <dbReference type="RefSeq" id="XP_015603349.1"/>
    </source>
</evidence>
<evidence type="ECO:0000313" key="8">
    <source>
        <dbReference type="Proteomes" id="UP000694920"/>
    </source>
</evidence>
<comment type="caution">
    <text evidence="6">Lacks conserved residue(s) required for the propagation of feature annotation.</text>
</comment>
<dbReference type="InterPro" id="IPR036772">
    <property type="entry name" value="SRCR-like_dom_sf"/>
</dbReference>
<evidence type="ECO:0000256" key="6">
    <source>
        <dbReference type="PROSITE-ProRule" id="PRU00196"/>
    </source>
</evidence>
<dbReference type="Gene3D" id="3.10.250.10">
    <property type="entry name" value="SRCR-like domain"/>
    <property type="match status" value="1"/>
</dbReference>
<dbReference type="GO" id="GO:0008236">
    <property type="term" value="F:serine-type peptidase activity"/>
    <property type="evidence" value="ECO:0007669"/>
    <property type="project" value="UniProtKB-KW"/>
</dbReference>
<dbReference type="Gene3D" id="4.10.400.10">
    <property type="entry name" value="Low-density Lipoprotein Receptor"/>
    <property type="match status" value="2"/>
</dbReference>
<keyword evidence="4 5" id="KW-1015">Disulfide bond</keyword>
<dbReference type="PROSITE" id="PS50068">
    <property type="entry name" value="LDLRA_2"/>
    <property type="match status" value="2"/>
</dbReference>
<dbReference type="SUPFAM" id="SSF50494">
    <property type="entry name" value="Trypsin-like serine proteases"/>
    <property type="match status" value="1"/>
</dbReference>
<gene>
    <name evidence="9" type="primary">LOC107271644</name>
</gene>
<feature type="disulfide bond" evidence="5">
    <location>
        <begin position="66"/>
        <end position="84"/>
    </location>
</feature>